<feature type="transmembrane region" description="Helical" evidence="2">
    <location>
        <begin position="179"/>
        <end position="203"/>
    </location>
</feature>
<reference evidence="3" key="1">
    <citation type="submission" date="2009-10" db="EMBL/GenBank/DDBJ databases">
        <title>The genome sequence of Streptomyces sviceus strain ATCC 29083.</title>
        <authorList>
            <consortium name="The Broad Institute Genome Sequencing Platform"/>
            <consortium name="Broad Institute Microbial Sequencing Center"/>
            <person name="Fischbach M."/>
            <person name="Godfrey P."/>
            <person name="Ward D."/>
            <person name="Young S."/>
            <person name="Zeng Q."/>
            <person name="Koehrsen M."/>
            <person name="Alvarado L."/>
            <person name="Berlin A.M."/>
            <person name="Bochicchio J."/>
            <person name="Borenstein D."/>
            <person name="Chapman S.B."/>
            <person name="Chen Z."/>
            <person name="Engels R."/>
            <person name="Freedman E."/>
            <person name="Gellesch M."/>
            <person name="Goldberg J."/>
            <person name="Griggs A."/>
            <person name="Gujja S."/>
            <person name="Heilman E.R."/>
            <person name="Heiman D.I."/>
            <person name="Hepburn T.A."/>
            <person name="Howarth C."/>
            <person name="Jen D."/>
            <person name="Larson L."/>
            <person name="Lewis B."/>
            <person name="Mehta T."/>
            <person name="Park D."/>
            <person name="Pearson M."/>
            <person name="Richards J."/>
            <person name="Roberts A."/>
            <person name="Saif S."/>
            <person name="Shea T.D."/>
            <person name="Shenoy N."/>
            <person name="Sisk P."/>
            <person name="Stolte C."/>
            <person name="Sykes S.N."/>
            <person name="Thomson T."/>
            <person name="Walk T."/>
            <person name="White J."/>
            <person name="Yandava C."/>
            <person name="Straight P."/>
            <person name="Clardy J."/>
            <person name="Hung D."/>
            <person name="Kolter R."/>
            <person name="Mekalanos J."/>
            <person name="Walker S."/>
            <person name="Walsh C.T."/>
            <person name="Wieland-Brown L.C."/>
            <person name="Haas B."/>
            <person name="Nusbaum C."/>
            <person name="Birren B."/>
        </authorList>
    </citation>
    <scope>NUCLEOTIDE SEQUENCE [LARGE SCALE GENOMIC DNA]</scope>
    <source>
        <strain evidence="3">ATCC 29083</strain>
    </source>
</reference>
<evidence type="ECO:0000313" key="4">
    <source>
        <dbReference type="Proteomes" id="UP000002785"/>
    </source>
</evidence>
<feature type="transmembrane region" description="Helical" evidence="2">
    <location>
        <begin position="148"/>
        <end position="167"/>
    </location>
</feature>
<proteinExistence type="predicted"/>
<sequence length="210" mass="21566">MQSMPKRPSLTSPELPYEWMFDFRVKRTTRHPGHFPKPAPAASSDLFGYFPRRTPGAFGGTTTGRPRARESCAMQTTTSTRETTSTTLRGNSGTARHPAVIAPLSALLLPAASVPDGIAPGAGHPAVPPGLLIPLGVAGPLTRRTNRVTGLALGVGLFIGVGTLLTPNTGDHLSSGDTALIASTLAEAVALAALVIAGAAACLTRKGARA</sequence>
<dbReference type="eggNOG" id="ENOG5030D3C">
    <property type="taxonomic scope" value="Bacteria"/>
</dbReference>
<name>D6XAT8_STRX2</name>
<accession>D6XAT8</accession>
<dbReference type="Proteomes" id="UP000002785">
    <property type="component" value="Chromosome"/>
</dbReference>
<protein>
    <recommendedName>
        <fullName evidence="5">Integral membrane protein</fullName>
    </recommendedName>
</protein>
<keyword evidence="2" id="KW-0812">Transmembrane</keyword>
<feature type="compositionally biased region" description="Low complexity" evidence="1">
    <location>
        <begin position="76"/>
        <end position="87"/>
    </location>
</feature>
<evidence type="ECO:0000256" key="1">
    <source>
        <dbReference type="SAM" id="MobiDB-lite"/>
    </source>
</evidence>
<keyword evidence="2" id="KW-0472">Membrane</keyword>
<dbReference type="EMBL" id="CM000951">
    <property type="protein sequence ID" value="EFH28887.1"/>
    <property type="molecule type" value="Genomic_DNA"/>
</dbReference>
<organism evidence="3 4">
    <name type="scientific">Streptomyces sviceus (strain ATCC 29083 / DSM 924 / JCM 4929 / NBRC 13980 / NCIMB 11184 / NRRL 5439 / UC 5370)</name>
    <dbReference type="NCBI Taxonomy" id="463191"/>
    <lineage>
        <taxon>Bacteria</taxon>
        <taxon>Bacillati</taxon>
        <taxon>Actinomycetota</taxon>
        <taxon>Actinomycetes</taxon>
        <taxon>Kitasatosporales</taxon>
        <taxon>Streptomycetaceae</taxon>
        <taxon>Streptomyces</taxon>
    </lineage>
</organism>
<dbReference type="AlphaFoldDB" id="D6XAT8"/>
<dbReference type="HOGENOM" id="CLU_1309549_0_0_11"/>
<evidence type="ECO:0008006" key="5">
    <source>
        <dbReference type="Google" id="ProtNLM"/>
    </source>
</evidence>
<evidence type="ECO:0000256" key="2">
    <source>
        <dbReference type="SAM" id="Phobius"/>
    </source>
</evidence>
<keyword evidence="4" id="KW-1185">Reference proteome</keyword>
<evidence type="ECO:0000313" key="3">
    <source>
        <dbReference type="EMBL" id="EFH28887.1"/>
    </source>
</evidence>
<keyword evidence="2" id="KW-1133">Transmembrane helix</keyword>
<feature type="region of interest" description="Disordered" evidence="1">
    <location>
        <begin position="54"/>
        <end position="95"/>
    </location>
</feature>
<gene>
    <name evidence="3" type="ORF">SSEG_11137</name>
</gene>